<organism evidence="3 4">
    <name type="scientific">Caldinitratiruptor microaerophilus</name>
    <dbReference type="NCBI Taxonomy" id="671077"/>
    <lineage>
        <taxon>Bacteria</taxon>
        <taxon>Bacillati</taxon>
        <taxon>Bacillota</taxon>
        <taxon>Clostridia</taxon>
        <taxon>Eubacteriales</taxon>
        <taxon>Symbiobacteriaceae</taxon>
        <taxon>Caldinitratiruptor</taxon>
    </lineage>
</organism>
<name>A0AA35CRD7_9FIRM</name>
<keyword evidence="3" id="KW-0645">Protease</keyword>
<dbReference type="PANTHER" id="PTHR42733:SF13">
    <property type="entry name" value="DJ-1_PFPI DOMAIN-CONTAINING PROTEIN"/>
    <property type="match status" value="1"/>
</dbReference>
<keyword evidence="3" id="KW-0378">Hydrolase</keyword>
<dbReference type="InterPro" id="IPR002818">
    <property type="entry name" value="DJ-1/PfpI"/>
</dbReference>
<dbReference type="SUPFAM" id="SSF52317">
    <property type="entry name" value="Class I glutamine amidotransferase-like"/>
    <property type="match status" value="1"/>
</dbReference>
<dbReference type="GO" id="GO:0008233">
    <property type="term" value="F:peptidase activity"/>
    <property type="evidence" value="ECO:0007669"/>
    <property type="project" value="UniProtKB-KW"/>
</dbReference>
<comment type="similarity">
    <text evidence="1">Belongs to the peptidase C56 family.</text>
</comment>
<reference evidence="3" key="1">
    <citation type="submission" date="2022-03" db="EMBL/GenBank/DDBJ databases">
        <title>Complete genome sequence of Caldinitratiruptor microaerophilus.</title>
        <authorList>
            <person name="Mukaiyama R."/>
            <person name="Nishiyama T."/>
            <person name="Ueda K."/>
        </authorList>
    </citation>
    <scope>NUCLEOTIDE SEQUENCE</scope>
    <source>
        <strain evidence="3">JCM 16183</strain>
    </source>
</reference>
<dbReference type="AlphaFoldDB" id="A0AA35CRD7"/>
<dbReference type="Gene3D" id="3.40.50.880">
    <property type="match status" value="1"/>
</dbReference>
<gene>
    <name evidence="3" type="ORF">caldi_35000</name>
</gene>
<dbReference type="EMBL" id="AP025628">
    <property type="protein sequence ID" value="BDG62410.1"/>
    <property type="molecule type" value="Genomic_DNA"/>
</dbReference>
<evidence type="ECO:0000256" key="1">
    <source>
        <dbReference type="ARBA" id="ARBA00008542"/>
    </source>
</evidence>
<sequence>MEIRGKTVVILLEDLYNEFEFWYPYYRMKEAGATVVVAGTGRESYTSKHGLVAKADRAVDQIDPAGVDAVIIPGGYAPDLMRRSPALVDFVRRMDQQGKVVAAICHAGWVLASAGILKGRRATGFSSIRDDMVNAGAEYLDQEVVRDGNLITSRQPADLPAFCRTIIEALR</sequence>
<dbReference type="KEGG" id="cmic:caldi_35000"/>
<evidence type="ECO:0000313" key="4">
    <source>
        <dbReference type="Proteomes" id="UP001163687"/>
    </source>
</evidence>
<dbReference type="PROSITE" id="PS51276">
    <property type="entry name" value="PEPTIDASE_C56_PFPI"/>
    <property type="match status" value="1"/>
</dbReference>
<keyword evidence="4" id="KW-1185">Reference proteome</keyword>
<dbReference type="GO" id="GO:0006508">
    <property type="term" value="P:proteolysis"/>
    <property type="evidence" value="ECO:0007669"/>
    <property type="project" value="UniProtKB-KW"/>
</dbReference>
<dbReference type="CDD" id="cd03134">
    <property type="entry name" value="GATase1_PfpI_like"/>
    <property type="match status" value="1"/>
</dbReference>
<dbReference type="InterPro" id="IPR029062">
    <property type="entry name" value="Class_I_gatase-like"/>
</dbReference>
<dbReference type="InterPro" id="IPR006286">
    <property type="entry name" value="C56_PfpI-like"/>
</dbReference>
<dbReference type="Proteomes" id="UP001163687">
    <property type="component" value="Chromosome"/>
</dbReference>
<evidence type="ECO:0000313" key="3">
    <source>
        <dbReference type="EMBL" id="BDG62410.1"/>
    </source>
</evidence>
<dbReference type="PANTHER" id="PTHR42733">
    <property type="entry name" value="DJ-1 PROTEIN"/>
    <property type="match status" value="1"/>
</dbReference>
<proteinExistence type="inferred from homology"/>
<evidence type="ECO:0000259" key="2">
    <source>
        <dbReference type="Pfam" id="PF01965"/>
    </source>
</evidence>
<dbReference type="RefSeq" id="WP_264842997.1">
    <property type="nucleotide sequence ID" value="NZ_AP025628.1"/>
</dbReference>
<dbReference type="Pfam" id="PF01965">
    <property type="entry name" value="DJ-1_PfpI"/>
    <property type="match status" value="1"/>
</dbReference>
<feature type="domain" description="DJ-1/PfpI" evidence="2">
    <location>
        <begin position="6"/>
        <end position="168"/>
    </location>
</feature>
<accession>A0AA35CRD7</accession>
<protein>
    <submittedName>
        <fullName evidence="3">Protease</fullName>
    </submittedName>
</protein>
<dbReference type="NCBIfam" id="TIGR01382">
    <property type="entry name" value="PfpI"/>
    <property type="match status" value="1"/>
</dbReference>